<dbReference type="SUPFAM" id="SSF54928">
    <property type="entry name" value="RNA-binding domain, RBD"/>
    <property type="match status" value="3"/>
</dbReference>
<dbReference type="EMBL" id="LK028578">
    <property type="protein sequence ID" value="CDS18366.1"/>
    <property type="molecule type" value="Genomic_DNA"/>
</dbReference>
<dbReference type="Pfam" id="PF22976">
    <property type="entry name" value="RRM_10"/>
    <property type="match status" value="1"/>
</dbReference>
<reference evidence="3 4" key="1">
    <citation type="journal article" date="2013" name="Nature">
        <title>The genomes of four tapeworm species reveal adaptations to parasitism.</title>
        <authorList>
            <person name="Tsai I.J."/>
            <person name="Zarowiecki M."/>
            <person name="Holroyd N."/>
            <person name="Garciarrubio A."/>
            <person name="Sanchez-Flores A."/>
            <person name="Brooks K.L."/>
            <person name="Tracey A."/>
            <person name="Bobes R.J."/>
            <person name="Fragoso G."/>
            <person name="Sciutto E."/>
            <person name="Aslett M."/>
            <person name="Beasley H."/>
            <person name="Bennett H.M."/>
            <person name="Cai J."/>
            <person name="Camicia F."/>
            <person name="Clark R."/>
            <person name="Cucher M."/>
            <person name="De Silva N."/>
            <person name="Day T.A."/>
            <person name="Deplazes P."/>
            <person name="Estrada K."/>
            <person name="Fernandez C."/>
            <person name="Holland P.W."/>
            <person name="Hou J."/>
            <person name="Hu S."/>
            <person name="Huckvale T."/>
            <person name="Hung S.S."/>
            <person name="Kamenetzky L."/>
            <person name="Keane J.A."/>
            <person name="Kiss F."/>
            <person name="Koziol U."/>
            <person name="Lambert O."/>
            <person name="Liu K."/>
            <person name="Luo X."/>
            <person name="Luo Y."/>
            <person name="Macchiaroli N."/>
            <person name="Nichol S."/>
            <person name="Paps J."/>
            <person name="Parkinson J."/>
            <person name="Pouchkina-Stantcheva N."/>
            <person name="Riddiford N."/>
            <person name="Rosenzvit M."/>
            <person name="Salinas G."/>
            <person name="Wasmuth J.D."/>
            <person name="Zamanian M."/>
            <person name="Zheng Y."/>
            <person name="Cai X."/>
            <person name="Soberon X."/>
            <person name="Olson P.D."/>
            <person name="Laclette J.P."/>
            <person name="Brehm K."/>
            <person name="Berriman M."/>
            <person name="Garciarrubio A."/>
            <person name="Bobes R.J."/>
            <person name="Fragoso G."/>
            <person name="Sanchez-Flores A."/>
            <person name="Estrada K."/>
            <person name="Cevallos M.A."/>
            <person name="Morett E."/>
            <person name="Gonzalez V."/>
            <person name="Portillo T."/>
            <person name="Ochoa-Leyva A."/>
            <person name="Jose M.V."/>
            <person name="Sciutto E."/>
            <person name="Landa A."/>
            <person name="Jimenez L."/>
            <person name="Valdes V."/>
            <person name="Carrero J.C."/>
            <person name="Larralde C."/>
            <person name="Morales-Montor J."/>
            <person name="Limon-Lason J."/>
            <person name="Soberon X."/>
            <person name="Laclette J.P."/>
        </authorList>
    </citation>
    <scope>NUCLEOTIDE SEQUENCE [LARGE SCALE GENOMIC DNA]</scope>
</reference>
<evidence type="ECO:0000313" key="3">
    <source>
        <dbReference type="EMBL" id="CDS18366.1"/>
    </source>
</evidence>
<dbReference type="OrthoDB" id="296632at2759"/>
<dbReference type="CDD" id="cd12425">
    <property type="entry name" value="RRM4_PTBP1_like"/>
    <property type="match status" value="1"/>
</dbReference>
<dbReference type="CDD" id="cd12423">
    <property type="entry name" value="RRM3_PTBP1_like"/>
    <property type="match status" value="1"/>
</dbReference>
<evidence type="ECO:0000259" key="2">
    <source>
        <dbReference type="PROSITE" id="PS50102"/>
    </source>
</evidence>
<accession>A0A068WF39</accession>
<dbReference type="Pfam" id="PF13893">
    <property type="entry name" value="RRM_5"/>
    <property type="match status" value="2"/>
</dbReference>
<dbReference type="PANTHER" id="PTHR15592">
    <property type="entry name" value="MATRIN 3/NUCLEAR PROTEIN 220-RELATED"/>
    <property type="match status" value="1"/>
</dbReference>
<evidence type="ECO:0000256" key="1">
    <source>
        <dbReference type="PROSITE-ProRule" id="PRU00176"/>
    </source>
</evidence>
<dbReference type="SMART" id="SM00360">
    <property type="entry name" value="RRM"/>
    <property type="match status" value="4"/>
</dbReference>
<keyword evidence="1" id="KW-0694">RNA-binding</keyword>
<sequence>MSSLSYSQLMSSKRKRVPDAEAVTSNGEGHAAAMEVEINEHKKSRMDQVDTPLSNVVHIRSLPVDATEQDVTLLAIPFGFLKNMVLSKRSSQALIEMELLESAMDMVEYYQEYPAILHGRQLVLQFSKHPHLELKAENAIVNQAIQRANSVVQQDLSGANQGNPNTVLRIIIEDIMDQQINHIIIYKIFHRFGKILRVIIFLKNDHYQGFIEFENHLQAFVAMLHLNRQNIYTGCCHLSVEFSKNRGPLEIRQESQKCRDYVLNPLTEDELTSLRRLPSAGMSNNVSHGGGHGQGGHAFGPNSAVAAAMSQFTGTAGGPTMLHPHQQTPAAMPPAWVAAAANNNACRMTEFTTQLMALAQQAGLQLSPAAAAATASFMSLSAQSGAAFPNAANGAAINPTMASLLAFSAAANNAAANQGQSGSGRAGGGNGQFSGAGSVSQSVTALQKLTAAQAAAAAAQSSSLAIRLPLNNNGSTVLIVSNLNEERVYPDALFTLFGVYGDVVRVKIMFNKKDTALIQFSDSQQAILAMQYLNQKVLWGQPMKIAISRHNYVQLPKEDKDNHLTKDYSNNLLHRFRKPNSKNYQNIYPPSHVLHLSNIPPSVTEDDVRTLFRSKGFDVVGFRFMQFYQKHPEQAKDNKMALVQLDSVESAMEALIALHNTQLSENSHLRISFSKSAI</sequence>
<dbReference type="FunFam" id="3.30.70.330:FF:000341">
    <property type="entry name" value="Hephaestus, isoform C"/>
    <property type="match status" value="1"/>
</dbReference>
<gene>
    <name evidence="5" type="primary">EGR_03357</name>
    <name evidence="3" type="ORF">EgrG_000614400</name>
</gene>
<reference evidence="3" key="2">
    <citation type="submission" date="2014-06" db="EMBL/GenBank/DDBJ databases">
        <authorList>
            <person name="Aslett M."/>
        </authorList>
    </citation>
    <scope>NUCLEOTIDE SEQUENCE</scope>
</reference>
<dbReference type="InterPro" id="IPR000504">
    <property type="entry name" value="RRM_dom"/>
</dbReference>
<feature type="domain" description="RRM" evidence="2">
    <location>
        <begin position="168"/>
        <end position="245"/>
    </location>
</feature>
<name>A0A068WF39_ECHGR</name>
<dbReference type="AlphaFoldDB" id="A0A068WF39"/>
<organism evidence="3">
    <name type="scientific">Echinococcus granulosus</name>
    <name type="common">Hydatid tapeworm</name>
    <dbReference type="NCBI Taxonomy" id="6210"/>
    <lineage>
        <taxon>Eukaryota</taxon>
        <taxon>Metazoa</taxon>
        <taxon>Spiralia</taxon>
        <taxon>Lophotrochozoa</taxon>
        <taxon>Platyhelminthes</taxon>
        <taxon>Cestoda</taxon>
        <taxon>Eucestoda</taxon>
        <taxon>Cyclophyllidea</taxon>
        <taxon>Taeniidae</taxon>
        <taxon>Echinococcus</taxon>
        <taxon>Echinococcus granulosus group</taxon>
    </lineage>
</organism>
<dbReference type="Proteomes" id="UP000492820">
    <property type="component" value="Unassembled WGS sequence"/>
</dbReference>
<protein>
    <submittedName>
        <fullName evidence="3 5">Regulator of differentiation 1</fullName>
    </submittedName>
</protein>
<proteinExistence type="predicted"/>
<evidence type="ECO:0000313" key="4">
    <source>
        <dbReference type="Proteomes" id="UP000492820"/>
    </source>
</evidence>
<feature type="domain" description="RRM" evidence="2">
    <location>
        <begin position="476"/>
        <end position="550"/>
    </location>
</feature>
<dbReference type="InterPro" id="IPR012677">
    <property type="entry name" value="Nucleotide-bd_a/b_plait_sf"/>
</dbReference>
<dbReference type="InterPro" id="IPR035979">
    <property type="entry name" value="RBD_domain_sf"/>
</dbReference>
<dbReference type="Gene3D" id="3.30.70.330">
    <property type="match status" value="4"/>
</dbReference>
<reference evidence="5" key="3">
    <citation type="submission" date="2020-10" db="UniProtKB">
        <authorList>
            <consortium name="WormBaseParasite"/>
        </authorList>
    </citation>
    <scope>IDENTIFICATION</scope>
</reference>
<dbReference type="InterPro" id="IPR055204">
    <property type="entry name" value="HNRNPL_RRM"/>
</dbReference>
<dbReference type="PROSITE" id="PS50102">
    <property type="entry name" value="RRM"/>
    <property type="match status" value="3"/>
</dbReference>
<dbReference type="GO" id="GO:0003723">
    <property type="term" value="F:RNA binding"/>
    <property type="evidence" value="ECO:0007669"/>
    <property type="project" value="UniProtKB-UniRule"/>
</dbReference>
<dbReference type="CDD" id="cd12421">
    <property type="entry name" value="RRM1_PTBP1_hnRNPL_like"/>
    <property type="match status" value="1"/>
</dbReference>
<dbReference type="WBParaSite" id="EgrG_000614400">
    <property type="protein sequence ID" value="EgrG_000614400"/>
    <property type="gene ID" value="EgrG_000614400"/>
</dbReference>
<feature type="domain" description="RRM" evidence="2">
    <location>
        <begin position="592"/>
        <end position="676"/>
    </location>
</feature>
<evidence type="ECO:0000313" key="5">
    <source>
        <dbReference type="WBParaSite" id="EgrG_000614400"/>
    </source>
</evidence>